<dbReference type="AlphaFoldDB" id="A0A2K8SI70"/>
<name>A0A2K8SI70_9NOSO</name>
<dbReference type="EMBL" id="CP024785">
    <property type="protein sequence ID" value="AUB34545.1"/>
    <property type="molecule type" value="Genomic_DNA"/>
</dbReference>
<evidence type="ECO:0000313" key="1">
    <source>
        <dbReference type="EMBL" id="AUB34545.1"/>
    </source>
</evidence>
<sequence>MSDRGALNIAFSHSPYPYSLFPLIFICSRLDLNAPLSDHEE</sequence>
<proteinExistence type="predicted"/>
<dbReference type="Proteomes" id="UP000232003">
    <property type="component" value="Chromosome"/>
</dbReference>
<protein>
    <submittedName>
        <fullName evidence="1">Uncharacterized protein</fullName>
    </submittedName>
</protein>
<gene>
    <name evidence="1" type="ORF">COO91_00370</name>
</gene>
<organism evidence="1 2">
    <name type="scientific">Nostoc flagelliforme CCNUN1</name>
    <dbReference type="NCBI Taxonomy" id="2038116"/>
    <lineage>
        <taxon>Bacteria</taxon>
        <taxon>Bacillati</taxon>
        <taxon>Cyanobacteriota</taxon>
        <taxon>Cyanophyceae</taxon>
        <taxon>Nostocales</taxon>
        <taxon>Nostocaceae</taxon>
        <taxon>Nostoc</taxon>
    </lineage>
</organism>
<reference evidence="1 2" key="1">
    <citation type="submission" date="2017-11" db="EMBL/GenBank/DDBJ databases">
        <title>Complete genome of a free-living desiccation-tolerant cyanobacterium and its photosynthetic adaptation to extreme terrestrial habitat.</title>
        <authorList>
            <person name="Shang J."/>
        </authorList>
    </citation>
    <scope>NUCLEOTIDE SEQUENCE [LARGE SCALE GENOMIC DNA]</scope>
    <source>
        <strain evidence="1 2">CCNUN1</strain>
    </source>
</reference>
<accession>A0A2K8SI70</accession>
<keyword evidence="2" id="KW-1185">Reference proteome</keyword>
<dbReference type="KEGG" id="nfl:COO91_00370"/>
<evidence type="ECO:0000313" key="2">
    <source>
        <dbReference type="Proteomes" id="UP000232003"/>
    </source>
</evidence>